<proteinExistence type="predicted"/>
<protein>
    <submittedName>
        <fullName evidence="2">Uncharacterized protein</fullName>
    </submittedName>
</protein>
<organism evidence="2">
    <name type="scientific">Desulfobacca acetoxidans</name>
    <dbReference type="NCBI Taxonomy" id="60893"/>
    <lineage>
        <taxon>Bacteria</taxon>
        <taxon>Pseudomonadati</taxon>
        <taxon>Thermodesulfobacteriota</taxon>
        <taxon>Desulfobaccia</taxon>
        <taxon>Desulfobaccales</taxon>
        <taxon>Desulfobaccaceae</taxon>
        <taxon>Desulfobacca</taxon>
    </lineage>
</organism>
<feature type="compositionally biased region" description="Basic residues" evidence="1">
    <location>
        <begin position="1"/>
        <end position="13"/>
    </location>
</feature>
<dbReference type="AlphaFoldDB" id="A0A7C3SI91"/>
<accession>A0A7C3SI91</accession>
<comment type="caution">
    <text evidence="2">The sequence shown here is derived from an EMBL/GenBank/DDBJ whole genome shotgun (WGS) entry which is preliminary data.</text>
</comment>
<evidence type="ECO:0000256" key="1">
    <source>
        <dbReference type="SAM" id="MobiDB-lite"/>
    </source>
</evidence>
<sequence length="412" mass="46406">MKDRRKKGKKNHQALKPLSPEAAVQLQAQVARVQEALASGQGPEEAKSAVTPRTDDLLWDLHLIASLSRIRHNAVPLILAALFGPSPDKERRKALKRALHLLKTRGVPVPEDILPREEAPAGSAAPAPQALAYVSPIFGNGERYVILEGPREFLGGNLLVVRLSDTAGFQECLLLSLKRRQREEFWKSFQEQGLSRFAQPPASYSVRLLEDAFELNPRREAATRYAAWRTAVWQHWGLPLAEEEMARRFPPLSEPEANLYLERARELARSDLFQSWLPSLEEIRPWVRKVREAEESPLILAEYQQRARYDQIVEEAVLALYPPESRALLGRRLLEMAYFLELIGRSEEARAAQAAGEDLKASVVSPLKRENPFLVGLVMYALRLGLEYDKQTEAQVSPDLVTATGKPLIIGR</sequence>
<gene>
    <name evidence="2" type="ORF">ENV62_02650</name>
</gene>
<feature type="region of interest" description="Disordered" evidence="1">
    <location>
        <begin position="1"/>
        <end position="21"/>
    </location>
</feature>
<evidence type="ECO:0000313" key="2">
    <source>
        <dbReference type="EMBL" id="HGB14126.1"/>
    </source>
</evidence>
<name>A0A7C3SI91_9BACT</name>
<dbReference type="EMBL" id="DTHB01000021">
    <property type="protein sequence ID" value="HGB14126.1"/>
    <property type="molecule type" value="Genomic_DNA"/>
</dbReference>
<reference evidence="2" key="1">
    <citation type="journal article" date="2020" name="mSystems">
        <title>Genome- and Community-Level Interaction Insights into Carbon Utilization and Element Cycling Functions of Hydrothermarchaeota in Hydrothermal Sediment.</title>
        <authorList>
            <person name="Zhou Z."/>
            <person name="Liu Y."/>
            <person name="Xu W."/>
            <person name="Pan J."/>
            <person name="Luo Z.H."/>
            <person name="Li M."/>
        </authorList>
    </citation>
    <scope>NUCLEOTIDE SEQUENCE [LARGE SCALE GENOMIC DNA]</scope>
    <source>
        <strain evidence="2">SpSt-776</strain>
    </source>
</reference>